<organism evidence="2 3">
    <name type="scientific">Curtobacterium poinsettiae</name>
    <dbReference type="NCBI Taxonomy" id="159612"/>
    <lineage>
        <taxon>Bacteria</taxon>
        <taxon>Bacillati</taxon>
        <taxon>Actinomycetota</taxon>
        <taxon>Actinomycetes</taxon>
        <taxon>Micrococcales</taxon>
        <taxon>Microbacteriaceae</taxon>
        <taxon>Curtobacterium</taxon>
    </lineage>
</organism>
<accession>A0ABT3RZ85</accession>
<name>A0ABT3RZ85_9MICO</name>
<evidence type="ECO:0000256" key="1">
    <source>
        <dbReference type="SAM" id="Phobius"/>
    </source>
</evidence>
<keyword evidence="1" id="KW-1133">Transmembrane helix</keyword>
<feature type="transmembrane region" description="Helical" evidence="1">
    <location>
        <begin position="107"/>
        <end position="129"/>
    </location>
</feature>
<keyword evidence="3" id="KW-1185">Reference proteome</keyword>
<feature type="transmembrane region" description="Helical" evidence="1">
    <location>
        <begin position="40"/>
        <end position="60"/>
    </location>
</feature>
<dbReference type="RefSeq" id="WP_056068139.1">
    <property type="nucleotide sequence ID" value="NZ_CP104934.1"/>
</dbReference>
<feature type="transmembrane region" description="Helical" evidence="1">
    <location>
        <begin position="12"/>
        <end position="34"/>
    </location>
</feature>
<keyword evidence="1" id="KW-0812">Transmembrane</keyword>
<sequence length="201" mass="20813">MIWWLRVHRTLPLLGLTTALTVLSIALGPIGMLFPSFGGGAPFAMIPVAAVAPLVLAIAAGASISRAPFPAPTRRTDLLELSTVLVVIGLVCAISTVSLALGADPAVSLATIRNTIAFCALAVASRAVLGDRYQSVPGVLYLLVAGLFGRGMPDRPAVWAGVVTTNTELTYWLFVAPIVIVAAVVTVGRSARRVGAWGNSN</sequence>
<comment type="caution">
    <text evidence="2">The sequence shown here is derived from an EMBL/GenBank/DDBJ whole genome shotgun (WGS) entry which is preliminary data.</text>
</comment>
<evidence type="ECO:0008006" key="4">
    <source>
        <dbReference type="Google" id="ProtNLM"/>
    </source>
</evidence>
<reference evidence="2 3" key="1">
    <citation type="submission" date="2022-11" db="EMBL/GenBank/DDBJ databases">
        <title>Taxonomy of Curtobacterium flaccumfaciens.</title>
        <authorList>
            <person name="Osdaghi E."/>
            <person name="Taghavi S.M."/>
            <person name="Hamidizade M."/>
            <person name="Abachi H."/>
            <person name="Fazliarab A."/>
            <person name="Baeyen S."/>
            <person name="Portier P."/>
            <person name="Van Vaerenbergh J."/>
            <person name="Jacques M.-A."/>
        </authorList>
    </citation>
    <scope>NUCLEOTIDE SEQUENCE [LARGE SCALE GENOMIC DNA]</scope>
    <source>
        <strain evidence="2 3">LMG 3715</strain>
    </source>
</reference>
<dbReference type="EMBL" id="JAPJDE010000001">
    <property type="protein sequence ID" value="MCX2847904.1"/>
    <property type="molecule type" value="Genomic_DNA"/>
</dbReference>
<feature type="transmembrane region" description="Helical" evidence="1">
    <location>
        <begin position="169"/>
        <end position="188"/>
    </location>
</feature>
<evidence type="ECO:0000313" key="3">
    <source>
        <dbReference type="Proteomes" id="UP001207276"/>
    </source>
</evidence>
<feature type="transmembrane region" description="Helical" evidence="1">
    <location>
        <begin position="136"/>
        <end position="153"/>
    </location>
</feature>
<dbReference type="Proteomes" id="UP001207276">
    <property type="component" value="Unassembled WGS sequence"/>
</dbReference>
<evidence type="ECO:0000313" key="2">
    <source>
        <dbReference type="EMBL" id="MCX2847904.1"/>
    </source>
</evidence>
<proteinExistence type="predicted"/>
<feature type="transmembrane region" description="Helical" evidence="1">
    <location>
        <begin position="81"/>
        <end position="101"/>
    </location>
</feature>
<protein>
    <recommendedName>
        <fullName evidence="4">Integral membrane protein</fullName>
    </recommendedName>
</protein>
<keyword evidence="1" id="KW-0472">Membrane</keyword>
<gene>
    <name evidence="2" type="ORF">ORG12_04375</name>
</gene>